<feature type="region of interest" description="Disordered" evidence="1">
    <location>
        <begin position="38"/>
        <end position="62"/>
    </location>
</feature>
<gene>
    <name evidence="4" type="ORF">JDP02_04675</name>
</gene>
<evidence type="ECO:0000256" key="1">
    <source>
        <dbReference type="SAM" id="MobiDB-lite"/>
    </source>
</evidence>
<dbReference type="RefSeq" id="WP_005325387.1">
    <property type="nucleotide sequence ID" value="NZ_JAEHFL010000005.1"/>
</dbReference>
<keyword evidence="2" id="KW-0812">Transmembrane</keyword>
<accession>A0A8I1HXJ9</accession>
<feature type="transmembrane region" description="Helical" evidence="2">
    <location>
        <begin position="12"/>
        <end position="33"/>
    </location>
</feature>
<name>A0A8I1HXJ9_9CORY</name>
<dbReference type="Pfam" id="PF13845">
    <property type="entry name" value="Septum_form"/>
    <property type="match status" value="1"/>
</dbReference>
<keyword evidence="2" id="KW-0472">Membrane</keyword>
<proteinExistence type="predicted"/>
<evidence type="ECO:0000256" key="2">
    <source>
        <dbReference type="SAM" id="Phobius"/>
    </source>
</evidence>
<dbReference type="Proteomes" id="UP000603369">
    <property type="component" value="Unassembled WGS sequence"/>
</dbReference>
<evidence type="ECO:0000313" key="4">
    <source>
        <dbReference type="EMBL" id="MBK3427812.1"/>
    </source>
</evidence>
<feature type="compositionally biased region" description="Basic and acidic residues" evidence="1">
    <location>
        <begin position="327"/>
        <end position="344"/>
    </location>
</feature>
<comment type="caution">
    <text evidence="4">The sequence shown here is derived from an EMBL/GenBank/DDBJ whole genome shotgun (WGS) entry which is preliminary data.</text>
</comment>
<sequence length="357" mass="37862">MKKSPAWRSAVAVQIVLIAAIAAAVFMGIYGVISSHKSGGEDTTAAQQHNSGDTSETAAPKPEPFTAAAAGACLTWDIAQDGSATGFKEVPCSEQHRFEVSKTEDLSVYPTSEFGPDATRPALTRQHQLRDELCESATVGYLHGKWDPNGKYDVASILPPQSAWDRGDRTLLCGLQTTDDHGVPQLTAGNVEASEQANLAKPGECLAIDDKQVPHVVDCAKPHQMETVSVIDVGKQFPDGYPDGKDMDKFLSDTCTAATEDYLGGEEQLYQSTLQPFWGSITEASWNGGTKSVNCSLVHAREGGGFSAITGSATGGRQALTIDGQPPEERPERNPLREDKDKSPAPESAAPAPAPAP</sequence>
<keyword evidence="5" id="KW-1185">Reference proteome</keyword>
<dbReference type="InterPro" id="IPR026004">
    <property type="entry name" value="Septum_form"/>
</dbReference>
<keyword evidence="2" id="KW-1133">Transmembrane helix</keyword>
<organism evidence="4 5">
    <name type="scientific">Corynebacterium tuberculostearicum</name>
    <dbReference type="NCBI Taxonomy" id="38304"/>
    <lineage>
        <taxon>Bacteria</taxon>
        <taxon>Bacillati</taxon>
        <taxon>Actinomycetota</taxon>
        <taxon>Actinomycetes</taxon>
        <taxon>Mycobacteriales</taxon>
        <taxon>Corynebacteriaceae</taxon>
        <taxon>Corynebacterium</taxon>
    </lineage>
</organism>
<dbReference type="AlphaFoldDB" id="A0A8I1HXJ9"/>
<feature type="compositionally biased region" description="Polar residues" evidence="1">
    <location>
        <begin position="44"/>
        <end position="57"/>
    </location>
</feature>
<reference evidence="4 5" key="1">
    <citation type="submission" date="2020-12" db="EMBL/GenBank/DDBJ databases">
        <title>Draft genome sequence of the commensal strain Corynebacterium tuberculostearicum MFP09/CIP 102622 isolated from human skin.</title>
        <authorList>
            <person name="Boukerb A.M."/>
            <person name="Janvier X."/>
            <person name="Feuilloley M.G.J."/>
            <person name="Groboillot A."/>
        </authorList>
    </citation>
    <scope>NUCLEOTIDE SEQUENCE [LARGE SCALE GENOMIC DNA]</scope>
    <source>
        <strain evidence="4 5">CIP 102622</strain>
    </source>
</reference>
<evidence type="ECO:0000313" key="5">
    <source>
        <dbReference type="Proteomes" id="UP000603369"/>
    </source>
</evidence>
<feature type="region of interest" description="Disordered" evidence="1">
    <location>
        <begin position="308"/>
        <end position="357"/>
    </location>
</feature>
<evidence type="ECO:0000259" key="3">
    <source>
        <dbReference type="Pfam" id="PF13845"/>
    </source>
</evidence>
<dbReference type="EMBL" id="JAEHFL010000005">
    <property type="protein sequence ID" value="MBK3427812.1"/>
    <property type="molecule type" value="Genomic_DNA"/>
</dbReference>
<protein>
    <submittedName>
        <fullName evidence="4">Septum formation family protein</fullName>
    </submittedName>
</protein>
<feature type="domain" description="Septum formation-related" evidence="3">
    <location>
        <begin position="70"/>
        <end position="295"/>
    </location>
</feature>